<dbReference type="PANTHER" id="PTHR43537:SF5">
    <property type="entry name" value="UXU OPERON TRANSCRIPTIONAL REGULATOR"/>
    <property type="match status" value="1"/>
</dbReference>
<dbReference type="PRINTS" id="PR00035">
    <property type="entry name" value="HTHGNTR"/>
</dbReference>
<accession>A0A562E8M6</accession>
<keyword evidence="1" id="KW-0805">Transcription regulation</keyword>
<evidence type="ECO:0000256" key="2">
    <source>
        <dbReference type="ARBA" id="ARBA00023125"/>
    </source>
</evidence>
<dbReference type="Gene3D" id="1.20.120.530">
    <property type="entry name" value="GntR ligand-binding domain-like"/>
    <property type="match status" value="1"/>
</dbReference>
<dbReference type="Pfam" id="PF00392">
    <property type="entry name" value="GntR"/>
    <property type="match status" value="1"/>
</dbReference>
<dbReference type="InterPro" id="IPR008920">
    <property type="entry name" value="TF_FadR/GntR_C"/>
</dbReference>
<dbReference type="GO" id="GO:0003677">
    <property type="term" value="F:DNA binding"/>
    <property type="evidence" value="ECO:0007669"/>
    <property type="project" value="UniProtKB-KW"/>
</dbReference>
<dbReference type="Pfam" id="PF07729">
    <property type="entry name" value="FCD"/>
    <property type="match status" value="1"/>
</dbReference>
<dbReference type="InterPro" id="IPR000524">
    <property type="entry name" value="Tscrpt_reg_HTH_GntR"/>
</dbReference>
<dbReference type="SMART" id="SM00345">
    <property type="entry name" value="HTH_GNTR"/>
    <property type="match status" value="1"/>
</dbReference>
<dbReference type="Gene3D" id="1.10.10.10">
    <property type="entry name" value="Winged helix-like DNA-binding domain superfamily/Winged helix DNA-binding domain"/>
    <property type="match status" value="1"/>
</dbReference>
<dbReference type="GO" id="GO:0003700">
    <property type="term" value="F:DNA-binding transcription factor activity"/>
    <property type="evidence" value="ECO:0007669"/>
    <property type="project" value="InterPro"/>
</dbReference>
<dbReference type="CDD" id="cd07377">
    <property type="entry name" value="WHTH_GntR"/>
    <property type="match status" value="1"/>
</dbReference>
<dbReference type="SMART" id="SM00895">
    <property type="entry name" value="FCD"/>
    <property type="match status" value="1"/>
</dbReference>
<evidence type="ECO:0000313" key="6">
    <source>
        <dbReference type="Proteomes" id="UP000317573"/>
    </source>
</evidence>
<dbReference type="InterPro" id="IPR036390">
    <property type="entry name" value="WH_DNA-bd_sf"/>
</dbReference>
<feature type="domain" description="HTH gntR-type" evidence="4">
    <location>
        <begin position="11"/>
        <end position="81"/>
    </location>
</feature>
<dbReference type="PANTHER" id="PTHR43537">
    <property type="entry name" value="TRANSCRIPTIONAL REGULATOR, GNTR FAMILY"/>
    <property type="match status" value="1"/>
</dbReference>
<dbReference type="PROSITE" id="PS50949">
    <property type="entry name" value="HTH_GNTR"/>
    <property type="match status" value="1"/>
</dbReference>
<evidence type="ECO:0000259" key="4">
    <source>
        <dbReference type="PROSITE" id="PS50949"/>
    </source>
</evidence>
<gene>
    <name evidence="5" type="ORF">L618_001600000120</name>
</gene>
<dbReference type="SUPFAM" id="SSF48008">
    <property type="entry name" value="GntR ligand-binding domain-like"/>
    <property type="match status" value="1"/>
</dbReference>
<dbReference type="AlphaFoldDB" id="A0A562E8M6"/>
<proteinExistence type="predicted"/>
<evidence type="ECO:0000256" key="1">
    <source>
        <dbReference type="ARBA" id="ARBA00023015"/>
    </source>
</evidence>
<dbReference type="RefSeq" id="WP_145691417.1">
    <property type="nucleotide sequence ID" value="NZ_VLJT01000013.1"/>
</dbReference>
<comment type="caution">
    <text evidence="5">The sequence shown here is derived from an EMBL/GenBank/DDBJ whole genome shotgun (WGS) entry which is preliminary data.</text>
</comment>
<keyword evidence="2 5" id="KW-0238">DNA-binding</keyword>
<evidence type="ECO:0000256" key="3">
    <source>
        <dbReference type="ARBA" id="ARBA00023163"/>
    </source>
</evidence>
<dbReference type="SUPFAM" id="SSF46785">
    <property type="entry name" value="Winged helix' DNA-binding domain"/>
    <property type="match status" value="1"/>
</dbReference>
<dbReference type="InterPro" id="IPR011711">
    <property type="entry name" value="GntR_C"/>
</dbReference>
<sequence>MLENIRPIQTPKAAELVARHVRRYIIDARVEEGTRLPSEAELCARYAVSRTTLREAVRILESEGLVGANRAVQHGHFICAPGPEIVAKPAAFLLAVGKVPLSDVITACRAVEDNAVRLAVSEEGGTGILALRGVVEHDLPAALRSRSLARGALGFHRALVRASGSVTLAMVAETLHSILESHTESVSDSKMYQDPDVFEVGYQRLRRSYGRMLDVMATGDPDDAVEHWNMHWTALEMILFAKKKGVTVTEVVHEC</sequence>
<dbReference type="EMBL" id="VLJT01000013">
    <property type="protein sequence ID" value="TWH17968.1"/>
    <property type="molecule type" value="Genomic_DNA"/>
</dbReference>
<organism evidence="5 6">
    <name type="scientific">Rhodococcus rhodochrous J45</name>
    <dbReference type="NCBI Taxonomy" id="935266"/>
    <lineage>
        <taxon>Bacteria</taxon>
        <taxon>Bacillati</taxon>
        <taxon>Actinomycetota</taxon>
        <taxon>Actinomycetes</taxon>
        <taxon>Mycobacteriales</taxon>
        <taxon>Nocardiaceae</taxon>
        <taxon>Rhodococcus</taxon>
    </lineage>
</organism>
<dbReference type="Proteomes" id="UP000317573">
    <property type="component" value="Unassembled WGS sequence"/>
</dbReference>
<keyword evidence="3" id="KW-0804">Transcription</keyword>
<dbReference type="InterPro" id="IPR036388">
    <property type="entry name" value="WH-like_DNA-bd_sf"/>
</dbReference>
<evidence type="ECO:0000313" key="5">
    <source>
        <dbReference type="EMBL" id="TWH17968.1"/>
    </source>
</evidence>
<protein>
    <submittedName>
        <fullName evidence="5">DNA-binding FadR family transcriptional regulator</fullName>
    </submittedName>
</protein>
<name>A0A562E8M6_RHORH</name>
<reference evidence="5 6" key="1">
    <citation type="submission" date="2019-07" db="EMBL/GenBank/DDBJ databases">
        <title>Genome sequencing of lignin-degrading bacterial isolates.</title>
        <authorList>
            <person name="Gladden J."/>
        </authorList>
    </citation>
    <scope>NUCLEOTIDE SEQUENCE [LARGE SCALE GENOMIC DNA]</scope>
    <source>
        <strain evidence="5 6">J45</strain>
    </source>
</reference>